<dbReference type="PANTHER" id="PTHR43431">
    <property type="entry name" value="OXIDOREDUCTASE, SHORT CHAIN DEHYDROGENASE/REDUCTASE FAMILY (AFU_ORTHOLOGUE AFUA_5G14000)"/>
    <property type="match status" value="1"/>
</dbReference>
<reference evidence="1" key="1">
    <citation type="submission" date="2018-05" db="EMBL/GenBank/DDBJ databases">
        <authorList>
            <person name="Lanie J.A."/>
            <person name="Ng W.-L."/>
            <person name="Kazmierczak K.M."/>
            <person name="Andrzejewski T.M."/>
            <person name="Davidsen T.M."/>
            <person name="Wayne K.J."/>
            <person name="Tettelin H."/>
            <person name="Glass J.I."/>
            <person name="Rusch D."/>
            <person name="Podicherti R."/>
            <person name="Tsui H.-C.T."/>
            <person name="Winkler M.E."/>
        </authorList>
    </citation>
    <scope>NUCLEOTIDE SEQUENCE</scope>
</reference>
<organism evidence="1">
    <name type="scientific">marine metagenome</name>
    <dbReference type="NCBI Taxonomy" id="408172"/>
    <lineage>
        <taxon>unclassified sequences</taxon>
        <taxon>metagenomes</taxon>
        <taxon>ecological metagenomes</taxon>
    </lineage>
</organism>
<accession>A0A382P6W3</accession>
<evidence type="ECO:0008006" key="2">
    <source>
        <dbReference type="Google" id="ProtNLM"/>
    </source>
</evidence>
<name>A0A382P6W3_9ZZZZ</name>
<dbReference type="InterPro" id="IPR036291">
    <property type="entry name" value="NAD(P)-bd_dom_sf"/>
</dbReference>
<dbReference type="PANTHER" id="PTHR43431:SF7">
    <property type="entry name" value="OXIDOREDUCTASE, SHORT CHAIN DEHYDROGENASE_REDUCTASE FAMILY (AFU_ORTHOLOGUE AFUA_5G14000)"/>
    <property type="match status" value="1"/>
</dbReference>
<dbReference type="EMBL" id="UINC01105321">
    <property type="protein sequence ID" value="SVC69169.1"/>
    <property type="molecule type" value="Genomic_DNA"/>
</dbReference>
<dbReference type="SUPFAM" id="SSF51735">
    <property type="entry name" value="NAD(P)-binding Rossmann-fold domains"/>
    <property type="match status" value="1"/>
</dbReference>
<dbReference type="Pfam" id="PF00106">
    <property type="entry name" value="adh_short"/>
    <property type="match status" value="1"/>
</dbReference>
<dbReference type="PRINTS" id="PR00081">
    <property type="entry name" value="GDHRDH"/>
</dbReference>
<dbReference type="AlphaFoldDB" id="A0A382P6W3"/>
<gene>
    <name evidence="1" type="ORF">METZ01_LOCUS322023</name>
</gene>
<protein>
    <recommendedName>
        <fullName evidence="2">Short-chain dehydrogenase</fullName>
    </recommendedName>
</protein>
<dbReference type="Gene3D" id="3.40.50.720">
    <property type="entry name" value="NAD(P)-binding Rossmann-like Domain"/>
    <property type="match status" value="1"/>
</dbReference>
<evidence type="ECO:0000313" key="1">
    <source>
        <dbReference type="EMBL" id="SVC69169.1"/>
    </source>
</evidence>
<sequence>MAADRPPMLVITTMTGKSLIDEMTLALVMPRNDHTSRRGICIEDVFVMMEKPHCLVVGVGAGTGLACVRRFVAGGYKVSMIARHEERLLSFANSTPHTMAYPSDLAEPDDYRATLRRIVDEQGLPKKVVYNAALATFQPYSELDIDLFERNFRVNTTGLLVTAQELAPQMVTTGDGALIITGNTGASRGIPRFVGFSPTKASQRILAESLARELGPQGLHIAYVVIDAMIDMPMVRNRLTDKPDEFFAKPDDIAGEIFHTAHQPPSTRSFLVEIRPFGEPW</sequence>
<dbReference type="InterPro" id="IPR002347">
    <property type="entry name" value="SDR_fam"/>
</dbReference>
<proteinExistence type="predicted"/>